<evidence type="ECO:0000259" key="2">
    <source>
        <dbReference type="PROSITE" id="PS51708"/>
    </source>
</evidence>
<keyword evidence="4" id="KW-1185">Reference proteome</keyword>
<dbReference type="PANTHER" id="PTHR39569:SF1">
    <property type="entry name" value="INORGANIC TRIPHOSPHATASE"/>
    <property type="match status" value="1"/>
</dbReference>
<name>A0A974PX02_9RHOO</name>
<dbReference type="InterPro" id="IPR039013">
    <property type="entry name" value="YgiF"/>
</dbReference>
<dbReference type="AlphaFoldDB" id="A0A974PX02"/>
<protein>
    <submittedName>
        <fullName evidence="3">CYTH and CHAD domain-containing protein</fullName>
    </submittedName>
</protein>
<dbReference type="CDD" id="cd07756">
    <property type="entry name" value="CYTH-like_Pase_CHAD"/>
    <property type="match status" value="1"/>
</dbReference>
<dbReference type="Pfam" id="PF05235">
    <property type="entry name" value="CHAD"/>
    <property type="match status" value="1"/>
</dbReference>
<feature type="domain" description="CYTH" evidence="1">
    <location>
        <begin position="2"/>
        <end position="200"/>
    </location>
</feature>
<dbReference type="SUPFAM" id="SSF55154">
    <property type="entry name" value="CYTH-like phosphatases"/>
    <property type="match status" value="1"/>
</dbReference>
<dbReference type="Gene3D" id="2.40.320.10">
    <property type="entry name" value="Hypothetical Protein Pfu-838710-001"/>
    <property type="match status" value="1"/>
</dbReference>
<organism evidence="3 4">
    <name type="scientific">Azospira restricta</name>
    <dbReference type="NCBI Taxonomy" id="404405"/>
    <lineage>
        <taxon>Bacteria</taxon>
        <taxon>Pseudomonadati</taxon>
        <taxon>Pseudomonadota</taxon>
        <taxon>Betaproteobacteria</taxon>
        <taxon>Rhodocyclales</taxon>
        <taxon>Rhodocyclaceae</taxon>
        <taxon>Azospira</taxon>
    </lineage>
</organism>
<dbReference type="KEGG" id="ares:IWH25_13900"/>
<dbReference type="Gene3D" id="1.40.20.10">
    <property type="entry name" value="CHAD domain"/>
    <property type="match status" value="1"/>
</dbReference>
<feature type="domain" description="CHAD" evidence="2">
    <location>
        <begin position="215"/>
        <end position="490"/>
    </location>
</feature>
<dbReference type="SMART" id="SM01118">
    <property type="entry name" value="CYTH"/>
    <property type="match status" value="1"/>
</dbReference>
<sequence>MAVETELKLALPAAAAARLRRHPLLAATPPVRQRLHNCYYDTADLDLWRAGIALRHRRTARGWLLTVKSAEPAAGGLARRSEWEAASKPDAFDFSHVDDKRLRRRLEALTPALQPAFVTDFVRDTWLLAPAPGVEIELALDRGSIRHGERAEAICEVELELLAGPISALFDLARALQAGLPLSPAAASKAERGYRLFRNEVAQPVHAGLSPLDARMTPLAAFRALAFDCVEQLLRNMDGAGAGDDPEFLHQARVAVRRLRSAMRLWRPFLPADFRALFEPAWQWFGQTLGEARNRDVFITQTLPSLSAGCPGHPSLATLAARAERQRRRSRRALRTALAAPLAGRLVLEFSAALHALAEPAATPTLAAFAAARVRRLSRRVARLAAAAGRDPAALHRLRIATKHLRYALEFFAPLFRRRRQRRLLAAAAKVQALLGELNDLHVAEALLAECRLPADAQLAAWFAGRAALLHARLPDALSGLVRAPLPRRRRRRR</sequence>
<reference evidence="3" key="1">
    <citation type="submission" date="2020-11" db="EMBL/GenBank/DDBJ databases">
        <title>Azospira restricta DSM 18626 genome sequence.</title>
        <authorList>
            <person name="Moe W.M."/>
        </authorList>
    </citation>
    <scope>NUCLEOTIDE SEQUENCE</scope>
    <source>
        <strain evidence="3">DSM 18626</strain>
    </source>
</reference>
<evidence type="ECO:0000313" key="4">
    <source>
        <dbReference type="Proteomes" id="UP000663444"/>
    </source>
</evidence>
<dbReference type="InterPro" id="IPR023577">
    <property type="entry name" value="CYTH_domain"/>
</dbReference>
<evidence type="ECO:0000259" key="1">
    <source>
        <dbReference type="PROSITE" id="PS51707"/>
    </source>
</evidence>
<dbReference type="EMBL" id="CP064781">
    <property type="protein sequence ID" value="QRJ62851.1"/>
    <property type="molecule type" value="Genomic_DNA"/>
</dbReference>
<dbReference type="PANTHER" id="PTHR39569">
    <property type="entry name" value="INORGANIC TRIPHOSPHATASE"/>
    <property type="match status" value="1"/>
</dbReference>
<dbReference type="Pfam" id="PF01928">
    <property type="entry name" value="CYTH"/>
    <property type="match status" value="1"/>
</dbReference>
<dbReference type="GO" id="GO:0046872">
    <property type="term" value="F:metal ion binding"/>
    <property type="evidence" value="ECO:0007669"/>
    <property type="project" value="TreeGrafter"/>
</dbReference>
<dbReference type="InterPro" id="IPR038186">
    <property type="entry name" value="CHAD_dom_sf"/>
</dbReference>
<gene>
    <name evidence="3" type="ORF">IWH25_13900</name>
</gene>
<dbReference type="SMART" id="SM00880">
    <property type="entry name" value="CHAD"/>
    <property type="match status" value="1"/>
</dbReference>
<dbReference type="PROSITE" id="PS51708">
    <property type="entry name" value="CHAD"/>
    <property type="match status" value="1"/>
</dbReference>
<dbReference type="InterPro" id="IPR007899">
    <property type="entry name" value="CHAD_dom"/>
</dbReference>
<dbReference type="InterPro" id="IPR033469">
    <property type="entry name" value="CYTH-like_dom_sf"/>
</dbReference>
<proteinExistence type="predicted"/>
<accession>A0A974PX02</accession>
<dbReference type="RefSeq" id="WP_203386383.1">
    <property type="nucleotide sequence ID" value="NZ_CP064781.1"/>
</dbReference>
<dbReference type="Proteomes" id="UP000663444">
    <property type="component" value="Chromosome"/>
</dbReference>
<evidence type="ECO:0000313" key="3">
    <source>
        <dbReference type="EMBL" id="QRJ62851.1"/>
    </source>
</evidence>
<dbReference type="PROSITE" id="PS51707">
    <property type="entry name" value="CYTH"/>
    <property type="match status" value="1"/>
</dbReference>
<dbReference type="GO" id="GO:0050355">
    <property type="term" value="F:inorganic triphosphate phosphatase activity"/>
    <property type="evidence" value="ECO:0007669"/>
    <property type="project" value="InterPro"/>
</dbReference>